<dbReference type="Proteomes" id="UP000507222">
    <property type="component" value="Unassembled WGS sequence"/>
</dbReference>
<feature type="compositionally biased region" description="Basic and acidic residues" evidence="1">
    <location>
        <begin position="121"/>
        <end position="130"/>
    </location>
</feature>
<feature type="chain" id="PRO_5027069026" evidence="2">
    <location>
        <begin position="27"/>
        <end position="204"/>
    </location>
</feature>
<evidence type="ECO:0000313" key="3">
    <source>
        <dbReference type="EMBL" id="CAB4282893.1"/>
    </source>
</evidence>
<evidence type="ECO:0000256" key="2">
    <source>
        <dbReference type="SAM" id="SignalP"/>
    </source>
</evidence>
<keyword evidence="2" id="KW-0732">Signal</keyword>
<organism evidence="3 4">
    <name type="scientific">Prunus armeniaca</name>
    <name type="common">Apricot</name>
    <name type="synonym">Armeniaca vulgaris</name>
    <dbReference type="NCBI Taxonomy" id="36596"/>
    <lineage>
        <taxon>Eukaryota</taxon>
        <taxon>Viridiplantae</taxon>
        <taxon>Streptophyta</taxon>
        <taxon>Embryophyta</taxon>
        <taxon>Tracheophyta</taxon>
        <taxon>Spermatophyta</taxon>
        <taxon>Magnoliopsida</taxon>
        <taxon>eudicotyledons</taxon>
        <taxon>Gunneridae</taxon>
        <taxon>Pentapetalae</taxon>
        <taxon>rosids</taxon>
        <taxon>fabids</taxon>
        <taxon>Rosales</taxon>
        <taxon>Rosaceae</taxon>
        <taxon>Amygdaloideae</taxon>
        <taxon>Amygdaleae</taxon>
        <taxon>Prunus</taxon>
    </lineage>
</organism>
<sequence length="204" mass="22057">MRSAMESSSISTMMFMLLLVLIVVQARNLPSTTPPSAPSNIPFDHLTLPIKIGWDLTPNYTLSPPNTIDEPSSPEAPPPSDTVGGVVNKITLCPAWCDFDCHRVSGANYHPNRGVGGGHGRGHEGHEGKYRGGRSRLRPSYTVCYTQCVQQSCNMVGGIPTNLYDCALGCTEAADSITATNNFPKNQVLNYVGCYNKCLHNNSN</sequence>
<evidence type="ECO:0000313" key="4">
    <source>
        <dbReference type="Proteomes" id="UP000507222"/>
    </source>
</evidence>
<name>A0A6J5V3R2_PRUAR</name>
<evidence type="ECO:0000256" key="1">
    <source>
        <dbReference type="SAM" id="MobiDB-lite"/>
    </source>
</evidence>
<feature type="region of interest" description="Disordered" evidence="1">
    <location>
        <begin position="115"/>
        <end position="134"/>
    </location>
</feature>
<dbReference type="AlphaFoldDB" id="A0A6J5V3R2"/>
<dbReference type="EMBL" id="CAEKDK010000006">
    <property type="protein sequence ID" value="CAB4282893.1"/>
    <property type="molecule type" value="Genomic_DNA"/>
</dbReference>
<feature type="signal peptide" evidence="2">
    <location>
        <begin position="1"/>
        <end position="26"/>
    </location>
</feature>
<reference evidence="3 4" key="1">
    <citation type="submission" date="2020-05" db="EMBL/GenBank/DDBJ databases">
        <authorList>
            <person name="Campoy J."/>
            <person name="Schneeberger K."/>
            <person name="Spophaly S."/>
        </authorList>
    </citation>
    <scope>NUCLEOTIDE SEQUENCE [LARGE SCALE GENOMIC DNA]</scope>
    <source>
        <strain evidence="3">PruArmRojPasFocal</strain>
    </source>
</reference>
<protein>
    <submittedName>
        <fullName evidence="3">Uncharacterized protein</fullName>
    </submittedName>
</protein>
<gene>
    <name evidence="3" type="ORF">CURHAP_LOCUS36573</name>
</gene>
<proteinExistence type="predicted"/>
<accession>A0A6J5V3R2</accession>